<comment type="caution">
    <text evidence="3">The sequence shown here is derived from an EMBL/GenBank/DDBJ whole genome shotgun (WGS) entry which is preliminary data.</text>
</comment>
<evidence type="ECO:0000256" key="1">
    <source>
        <dbReference type="ARBA" id="ARBA00022574"/>
    </source>
</evidence>
<evidence type="ECO:0000313" key="4">
    <source>
        <dbReference type="Proteomes" id="UP001107558"/>
    </source>
</evidence>
<dbReference type="InterPro" id="IPR001680">
    <property type="entry name" value="WD40_rpt"/>
</dbReference>
<dbReference type="PANTHER" id="PTHR15574">
    <property type="entry name" value="WD REPEAT DOMAIN-CONTAINING FAMILY"/>
    <property type="match status" value="1"/>
</dbReference>
<dbReference type="Proteomes" id="UP001107558">
    <property type="component" value="Chromosome 1"/>
</dbReference>
<dbReference type="EMBL" id="JADBJN010000001">
    <property type="protein sequence ID" value="KAG5683677.1"/>
    <property type="molecule type" value="Genomic_DNA"/>
</dbReference>
<dbReference type="SUPFAM" id="SSF50978">
    <property type="entry name" value="WD40 repeat-like"/>
    <property type="match status" value="1"/>
</dbReference>
<proteinExistence type="predicted"/>
<name>A0A9J6CNX9_POLVA</name>
<reference evidence="3" key="1">
    <citation type="submission" date="2021-03" db="EMBL/GenBank/DDBJ databases">
        <title>Chromosome level genome of the anhydrobiotic midge Polypedilum vanderplanki.</title>
        <authorList>
            <person name="Yoshida Y."/>
            <person name="Kikawada T."/>
            <person name="Gusev O."/>
        </authorList>
    </citation>
    <scope>NUCLEOTIDE SEQUENCE</scope>
    <source>
        <strain evidence="3">NIAS01</strain>
        <tissue evidence="3">Whole body or cell culture</tissue>
    </source>
</reference>
<dbReference type="OrthoDB" id="4869960at2759"/>
<dbReference type="InterPro" id="IPR045151">
    <property type="entry name" value="DCAF8"/>
</dbReference>
<sequence>MLEQDINQALSTRAAPNRDSNIEKLSENELYWRNGAKDYSQRYIGHCNTKTDIKEANFFGQNGEFIIAGSDDGNFYLWERKTNTLRGVYKSDKAIVNCVQPHPSLPLLATSGIDHEISLWSPRFDNNSERHRLDMNLVDNLVSENQNHMQNDSYEFGIGSESICRAS</sequence>
<evidence type="ECO:0000256" key="2">
    <source>
        <dbReference type="ARBA" id="ARBA00022737"/>
    </source>
</evidence>
<dbReference type="InterPro" id="IPR036322">
    <property type="entry name" value="WD40_repeat_dom_sf"/>
</dbReference>
<dbReference type="GO" id="GO:0005737">
    <property type="term" value="C:cytoplasm"/>
    <property type="evidence" value="ECO:0007669"/>
    <property type="project" value="TreeGrafter"/>
</dbReference>
<gene>
    <name evidence="3" type="ORF">PVAND_012943</name>
</gene>
<dbReference type="PANTHER" id="PTHR15574:SF40">
    <property type="entry name" value="WD AND TETRATRICOPEPTIDE REPEATS PROTEIN 1"/>
    <property type="match status" value="1"/>
</dbReference>
<keyword evidence="1" id="KW-0853">WD repeat</keyword>
<dbReference type="SMART" id="SM00320">
    <property type="entry name" value="WD40"/>
    <property type="match status" value="2"/>
</dbReference>
<organism evidence="3 4">
    <name type="scientific">Polypedilum vanderplanki</name>
    <name type="common">Sleeping chironomid midge</name>
    <dbReference type="NCBI Taxonomy" id="319348"/>
    <lineage>
        <taxon>Eukaryota</taxon>
        <taxon>Metazoa</taxon>
        <taxon>Ecdysozoa</taxon>
        <taxon>Arthropoda</taxon>
        <taxon>Hexapoda</taxon>
        <taxon>Insecta</taxon>
        <taxon>Pterygota</taxon>
        <taxon>Neoptera</taxon>
        <taxon>Endopterygota</taxon>
        <taxon>Diptera</taxon>
        <taxon>Nematocera</taxon>
        <taxon>Chironomoidea</taxon>
        <taxon>Chironomidae</taxon>
        <taxon>Chironominae</taxon>
        <taxon>Polypedilum</taxon>
        <taxon>Polypedilum</taxon>
    </lineage>
</organism>
<dbReference type="GO" id="GO:0080008">
    <property type="term" value="C:Cul4-RING E3 ubiquitin ligase complex"/>
    <property type="evidence" value="ECO:0007669"/>
    <property type="project" value="TreeGrafter"/>
</dbReference>
<accession>A0A9J6CNX9</accession>
<dbReference type="GO" id="GO:0045717">
    <property type="term" value="P:negative regulation of fatty acid biosynthetic process"/>
    <property type="evidence" value="ECO:0007669"/>
    <property type="project" value="TreeGrafter"/>
</dbReference>
<dbReference type="Gene3D" id="2.130.10.10">
    <property type="entry name" value="YVTN repeat-like/Quinoprotein amine dehydrogenase"/>
    <property type="match status" value="1"/>
</dbReference>
<keyword evidence="2" id="KW-0677">Repeat</keyword>
<protein>
    <submittedName>
        <fullName evidence="3">Uncharacterized protein</fullName>
    </submittedName>
</protein>
<evidence type="ECO:0000313" key="3">
    <source>
        <dbReference type="EMBL" id="KAG5683677.1"/>
    </source>
</evidence>
<dbReference type="InterPro" id="IPR015943">
    <property type="entry name" value="WD40/YVTN_repeat-like_dom_sf"/>
</dbReference>
<keyword evidence="4" id="KW-1185">Reference proteome</keyword>
<dbReference type="Pfam" id="PF00400">
    <property type="entry name" value="WD40"/>
    <property type="match status" value="2"/>
</dbReference>
<dbReference type="AlphaFoldDB" id="A0A9J6CNX9"/>